<evidence type="ECO:0000313" key="1">
    <source>
        <dbReference type="EMBL" id="MBB2186504.1"/>
    </source>
</evidence>
<proteinExistence type="predicted"/>
<dbReference type="EMBL" id="JABEQI010000004">
    <property type="protein sequence ID" value="MBB2186504.1"/>
    <property type="molecule type" value="Genomic_DNA"/>
</dbReference>
<dbReference type="Proteomes" id="UP000562982">
    <property type="component" value="Unassembled WGS sequence"/>
</dbReference>
<dbReference type="InterPro" id="IPR005624">
    <property type="entry name" value="PduO/GlcC-like"/>
</dbReference>
<organism evidence="2 3">
    <name type="scientific">Gluconacetobacter liquefaciens</name>
    <name type="common">Acetobacter liquefaciens</name>
    <dbReference type="NCBI Taxonomy" id="89584"/>
    <lineage>
        <taxon>Bacteria</taxon>
        <taxon>Pseudomonadati</taxon>
        <taxon>Pseudomonadota</taxon>
        <taxon>Alphaproteobacteria</taxon>
        <taxon>Acetobacterales</taxon>
        <taxon>Acetobacteraceae</taxon>
        <taxon>Gluconacetobacter</taxon>
    </lineage>
</organism>
<sequence length="171" mass="17409">MLRLKSASTKTVSRVACRLVCGFVVGLNLLSGVAFAETRSAGVIALPQARAMAQAAESKAVANGTAVVVYVVDAGGRTILTERMADAQIASLELAERKAISAVFYKRPSAAFETALTGGKMAVLALPHAMPAAGGIPIFHDGRLIGAIGVSGGNNAQDEQAAEAGLAAMKE</sequence>
<comment type="caution">
    <text evidence="2">The sequence shown here is derived from an EMBL/GenBank/DDBJ whole genome shotgun (WGS) entry which is preliminary data.</text>
</comment>
<dbReference type="PANTHER" id="PTHR34309">
    <property type="entry name" value="SLR1406 PROTEIN"/>
    <property type="match status" value="1"/>
</dbReference>
<dbReference type="Gene3D" id="3.30.450.150">
    <property type="entry name" value="Haem-degrading domain"/>
    <property type="match status" value="1"/>
</dbReference>
<protein>
    <submittedName>
        <fullName evidence="1">Heme-binding protein</fullName>
    </submittedName>
    <submittedName>
        <fullName evidence="2">Uncharacterized protein GlcG (DUF336 family)</fullName>
    </submittedName>
</protein>
<name>A0A370G2T1_GLULI</name>
<dbReference type="AlphaFoldDB" id="A0A370G2T1"/>
<dbReference type="PANTHER" id="PTHR34309:SF1">
    <property type="entry name" value="PROTEIN GLCG"/>
    <property type="match status" value="1"/>
</dbReference>
<dbReference type="Proteomes" id="UP000254958">
    <property type="component" value="Unassembled WGS sequence"/>
</dbReference>
<evidence type="ECO:0000313" key="4">
    <source>
        <dbReference type="Proteomes" id="UP000562982"/>
    </source>
</evidence>
<dbReference type="SUPFAM" id="SSF143744">
    <property type="entry name" value="GlcG-like"/>
    <property type="match status" value="1"/>
</dbReference>
<evidence type="ECO:0000313" key="2">
    <source>
        <dbReference type="EMBL" id="RDI38171.1"/>
    </source>
</evidence>
<dbReference type="Pfam" id="PF03928">
    <property type="entry name" value="HbpS-like"/>
    <property type="match status" value="1"/>
</dbReference>
<dbReference type="OrthoDB" id="9815321at2"/>
<evidence type="ECO:0000313" key="3">
    <source>
        <dbReference type="Proteomes" id="UP000254958"/>
    </source>
</evidence>
<reference evidence="2 3" key="1">
    <citation type="submission" date="2018-07" db="EMBL/GenBank/DDBJ databases">
        <title>Genomic Encyclopedia of Type Strains, Phase IV (KMG-IV): sequencing the most valuable type-strain genomes for metagenomic binning, comparative biology and taxonomic classification.</title>
        <authorList>
            <person name="Goeker M."/>
        </authorList>
    </citation>
    <scope>NUCLEOTIDE SEQUENCE [LARGE SCALE GENOMIC DNA]</scope>
    <source>
        <strain evidence="2 3">DSM 5603</strain>
    </source>
</reference>
<dbReference type="RefSeq" id="WP_114727187.1">
    <property type="nucleotide sequence ID" value="NZ_BJMI01000003.1"/>
</dbReference>
<dbReference type="EMBL" id="QQAW01000004">
    <property type="protein sequence ID" value="RDI38171.1"/>
    <property type="molecule type" value="Genomic_DNA"/>
</dbReference>
<dbReference type="InterPro" id="IPR052517">
    <property type="entry name" value="GlcG_carb_metab_protein"/>
</dbReference>
<gene>
    <name evidence="2" type="ORF">C7453_104112</name>
    <name evidence="1" type="ORF">HLH32_08905</name>
</gene>
<keyword evidence="3" id="KW-1185">Reference proteome</keyword>
<accession>A0A370G2T1</accession>
<dbReference type="InterPro" id="IPR038084">
    <property type="entry name" value="PduO/GlcC-like_sf"/>
</dbReference>
<reference evidence="1 4" key="2">
    <citation type="submission" date="2020-04" db="EMBL/GenBank/DDBJ databases">
        <title>Description of novel Gluconacetobacter.</title>
        <authorList>
            <person name="Sombolestani A."/>
        </authorList>
    </citation>
    <scope>NUCLEOTIDE SEQUENCE [LARGE SCALE GENOMIC DNA]</scope>
    <source>
        <strain evidence="1 4">LMG 1382</strain>
    </source>
</reference>